<organism evidence="1 2">
    <name type="scientific">Faecalibacter rhinopitheci</name>
    <dbReference type="NCBI Taxonomy" id="2779678"/>
    <lineage>
        <taxon>Bacteria</taxon>
        <taxon>Pseudomonadati</taxon>
        <taxon>Bacteroidota</taxon>
        <taxon>Flavobacteriia</taxon>
        <taxon>Flavobacteriales</taxon>
        <taxon>Weeksellaceae</taxon>
        <taxon>Faecalibacter</taxon>
    </lineage>
</organism>
<evidence type="ECO:0000313" key="1">
    <source>
        <dbReference type="EMBL" id="MBF0596807.1"/>
    </source>
</evidence>
<sequence>MNWSLNQEDPNIAFFINNQIDSRFVGVWKGTDHGKFFKGETNSWVINRKADGTLMIHFKTINSDESETYSEEVGYWCVKGDEYFEYRESDDKKDQYSFIFLSNDSVHFIINESEEREEPYNFIDYKVILD</sequence>
<dbReference type="EMBL" id="JADGIK010000002">
    <property type="protein sequence ID" value="MBF0596807.1"/>
    <property type="molecule type" value="Genomic_DNA"/>
</dbReference>
<proteinExistence type="predicted"/>
<dbReference type="RefSeq" id="WP_194182330.1">
    <property type="nucleotide sequence ID" value="NZ_JADGIK010000002.1"/>
</dbReference>
<protein>
    <recommendedName>
        <fullName evidence="3">Lipocalin-like domain-containing protein</fullName>
    </recommendedName>
</protein>
<evidence type="ECO:0000313" key="2">
    <source>
        <dbReference type="Proteomes" id="UP000608754"/>
    </source>
</evidence>
<keyword evidence="2" id="KW-1185">Reference proteome</keyword>
<gene>
    <name evidence="1" type="ORF">IM532_04980</name>
</gene>
<reference evidence="1" key="1">
    <citation type="submission" date="2020-10" db="EMBL/GenBank/DDBJ databases">
        <authorList>
            <person name="Lu T."/>
            <person name="Wang Q."/>
            <person name="Han X."/>
        </authorList>
    </citation>
    <scope>NUCLEOTIDE SEQUENCE</scope>
    <source>
        <strain evidence="1">WQ 117</strain>
    </source>
</reference>
<comment type="caution">
    <text evidence="1">The sequence shown here is derived from an EMBL/GenBank/DDBJ whole genome shotgun (WGS) entry which is preliminary data.</text>
</comment>
<name>A0A8J7G535_9FLAO</name>
<evidence type="ECO:0008006" key="3">
    <source>
        <dbReference type="Google" id="ProtNLM"/>
    </source>
</evidence>
<dbReference type="AlphaFoldDB" id="A0A8J7G535"/>
<dbReference type="Proteomes" id="UP000608754">
    <property type="component" value="Unassembled WGS sequence"/>
</dbReference>
<accession>A0A8J7G535</accession>